<sequence>MTSGARKARHRQRDDGSKTWTCCWCWWWWCWWWWCARGQSSDHNEDDTPPLFTDCERAQRWRRSLASLLFLTALLSDRLGPGAEARLTGSLDKVMSANLGTGTGAGTGREPGILRSNEGTTFVGNSSGASARGPEKKTCAAKNCLTFVDADHLCRGLWGASEWNASAADLYLSFCDSYSLMDLLDGSSSPDRLNCSVDAMRAGGVGRCSLCVQAYQRYDLHAQEKYEEFELMTDRYVTDAYSVRTCMEECKMVYKPWLCAQYFQSNQSSCSRKVPCEQYCLEVQQRCPFILPDNDDLIHGGTPSFICTGLSETASAEQEPQCCDVRWELNASNRSRDTFKRTHPSCQHSSSVTTAAASASSGAPRLGQGRLKLCLLVLVLLHTVATMTASQNSTCLAGIFPLEDNNAPREE</sequence>
<dbReference type="GO" id="GO:0015275">
    <property type="term" value="F:stretch-activated, monoatomic cation-selective, calcium channel activity"/>
    <property type="evidence" value="ECO:0007669"/>
    <property type="project" value="TreeGrafter"/>
</dbReference>
<name>A0AAR2L9Y3_PYGNA</name>
<dbReference type="GO" id="GO:0098703">
    <property type="term" value="P:calcium ion import across plasma membrane"/>
    <property type="evidence" value="ECO:0007669"/>
    <property type="project" value="TreeGrafter"/>
</dbReference>
<dbReference type="AlphaFoldDB" id="A0AAR2L9Y3"/>
<organism evidence="7 8">
    <name type="scientific">Pygocentrus nattereri</name>
    <name type="common">Red-bellied piranha</name>
    <dbReference type="NCBI Taxonomy" id="42514"/>
    <lineage>
        <taxon>Eukaryota</taxon>
        <taxon>Metazoa</taxon>
        <taxon>Chordata</taxon>
        <taxon>Craniata</taxon>
        <taxon>Vertebrata</taxon>
        <taxon>Euteleostomi</taxon>
        <taxon>Actinopterygii</taxon>
        <taxon>Neopterygii</taxon>
        <taxon>Teleostei</taxon>
        <taxon>Ostariophysi</taxon>
        <taxon>Characiformes</taxon>
        <taxon>Characoidei</taxon>
        <taxon>Pygocentrus</taxon>
    </lineage>
</organism>
<evidence type="ECO:0000256" key="6">
    <source>
        <dbReference type="ARBA" id="ARBA00029445"/>
    </source>
</evidence>
<gene>
    <name evidence="7" type="primary">NALF1</name>
</gene>
<evidence type="ECO:0008006" key="9">
    <source>
        <dbReference type="Google" id="ProtNLM"/>
    </source>
</evidence>
<keyword evidence="8" id="KW-1185">Reference proteome</keyword>
<comment type="similarity">
    <text evidence="6">Belongs to the NALF family.</text>
</comment>
<keyword evidence="4" id="KW-0472">Membrane</keyword>
<evidence type="ECO:0000256" key="4">
    <source>
        <dbReference type="ARBA" id="ARBA00023136"/>
    </source>
</evidence>
<reference evidence="7" key="2">
    <citation type="submission" date="2025-08" db="UniProtKB">
        <authorList>
            <consortium name="Ensembl"/>
        </authorList>
    </citation>
    <scope>IDENTIFICATION</scope>
</reference>
<dbReference type="Ensembl" id="ENSPNAT00000076106.1">
    <property type="protein sequence ID" value="ENSPNAP00000073403.1"/>
    <property type="gene ID" value="ENSPNAG00000036246.1"/>
</dbReference>
<dbReference type="PANTHER" id="PTHR15819:SF9">
    <property type="entry name" value="NALCN CHANNEL AUXILIARY FACTOR 1"/>
    <property type="match status" value="1"/>
</dbReference>
<comment type="subcellular location">
    <subcellularLocation>
        <location evidence="1">Membrane</location>
        <topology evidence="1">Multi-pass membrane protein</topology>
    </subcellularLocation>
</comment>
<dbReference type="Proteomes" id="UP001501920">
    <property type="component" value="Chromosome 12"/>
</dbReference>
<keyword evidence="5" id="KW-0325">Glycoprotein</keyword>
<evidence type="ECO:0000313" key="7">
    <source>
        <dbReference type="Ensembl" id="ENSPNAP00000073403.1"/>
    </source>
</evidence>
<keyword evidence="3" id="KW-1133">Transmembrane helix</keyword>
<keyword evidence="2" id="KW-0812">Transmembrane</keyword>
<protein>
    <recommendedName>
        <fullName evidence="9">Family with sequence similarity 155 member A</fullName>
    </recommendedName>
</protein>
<proteinExistence type="inferred from homology"/>
<evidence type="ECO:0000256" key="5">
    <source>
        <dbReference type="ARBA" id="ARBA00023180"/>
    </source>
</evidence>
<accession>A0AAR2L9Y3</accession>
<evidence type="ECO:0000256" key="3">
    <source>
        <dbReference type="ARBA" id="ARBA00022989"/>
    </source>
</evidence>
<evidence type="ECO:0000256" key="2">
    <source>
        <dbReference type="ARBA" id="ARBA00022692"/>
    </source>
</evidence>
<evidence type="ECO:0000256" key="1">
    <source>
        <dbReference type="ARBA" id="ARBA00004141"/>
    </source>
</evidence>
<reference evidence="7 8" key="1">
    <citation type="submission" date="2020-10" db="EMBL/GenBank/DDBJ databases">
        <title>Pygocentrus nattereri (red-bellied piranha) genome, fPygNat1, primary haplotype.</title>
        <authorList>
            <person name="Myers G."/>
            <person name="Meyer A."/>
            <person name="Karagic N."/>
            <person name="Pippel M."/>
            <person name="Winkler S."/>
            <person name="Tracey A."/>
            <person name="Wood J."/>
            <person name="Formenti G."/>
            <person name="Howe K."/>
            <person name="Fedrigo O."/>
            <person name="Jarvis E.D."/>
        </authorList>
    </citation>
    <scope>NUCLEOTIDE SEQUENCE [LARGE SCALE GENOMIC DNA]</scope>
</reference>
<dbReference type="InterPro" id="IPR055288">
    <property type="entry name" value="NALCN_aux_factor_1/2"/>
</dbReference>
<reference evidence="7" key="3">
    <citation type="submission" date="2025-09" db="UniProtKB">
        <authorList>
            <consortium name="Ensembl"/>
        </authorList>
    </citation>
    <scope>IDENTIFICATION</scope>
</reference>
<dbReference type="PANTHER" id="PTHR15819">
    <property type="entry name" value="TRANSMEMBRANE PROTEIN FAM155"/>
    <property type="match status" value="1"/>
</dbReference>
<dbReference type="GO" id="GO:0005886">
    <property type="term" value="C:plasma membrane"/>
    <property type="evidence" value="ECO:0007669"/>
    <property type="project" value="TreeGrafter"/>
</dbReference>
<evidence type="ECO:0000313" key="8">
    <source>
        <dbReference type="Proteomes" id="UP001501920"/>
    </source>
</evidence>
<dbReference type="GeneTree" id="ENSGT00940000155696"/>